<dbReference type="GO" id="GO:0003964">
    <property type="term" value="F:RNA-directed DNA polymerase activity"/>
    <property type="evidence" value="ECO:0007669"/>
    <property type="project" value="UniProtKB-KW"/>
</dbReference>
<proteinExistence type="predicted"/>
<dbReference type="OrthoDB" id="5554229at2759"/>
<accession>A0A5B6X4H1</accession>
<sequence>MLVRLEDTQTVVSPGLLQPLPVPDRAWSVVSLDFIEGLPNSSRKNSILVVVDHLTKYGHFLALSHPFTAKEVAQEYLNHVYKLHGMPDSIISDRDRIFVSNFWQELFRQAGTILLLSTAYHPKTDGQTKVLNRCLENYLRCMTGETPAQWLHWLPLAEWWYNLSFHSSIQLTPYEALYGQSPPQHMPYLAGASSVAMVDRSLQAREVARKLLQFHLKRAQALLWTLSSDQKIWEVAYTLQLPLGSRIHPTFHVSQLKKHLGSTPTQTSLPVVDVHGALQKEAVKIMDRRIVKKGNQAIKVLVEWIDSFPEDATCCNLGTFEPTENQISSISSLRTRIFPGRQYCYKLEN</sequence>
<reference evidence="3" key="1">
    <citation type="journal article" date="2019" name="Plant Biotechnol. J.">
        <title>Genome sequencing of the Australian wild diploid species Gossypium australe highlights disease resistance and delayed gland morphogenesis.</title>
        <authorList>
            <person name="Cai Y."/>
            <person name="Cai X."/>
            <person name="Wang Q."/>
            <person name="Wang P."/>
            <person name="Zhang Y."/>
            <person name="Cai C."/>
            <person name="Xu Y."/>
            <person name="Wang K."/>
            <person name="Zhou Z."/>
            <person name="Wang C."/>
            <person name="Geng S."/>
            <person name="Li B."/>
            <person name="Dong Q."/>
            <person name="Hou Y."/>
            <person name="Wang H."/>
            <person name="Ai P."/>
            <person name="Liu Z."/>
            <person name="Yi F."/>
            <person name="Sun M."/>
            <person name="An G."/>
            <person name="Cheng J."/>
            <person name="Zhang Y."/>
            <person name="Shi Q."/>
            <person name="Xie Y."/>
            <person name="Shi X."/>
            <person name="Chang Y."/>
            <person name="Huang F."/>
            <person name="Chen Y."/>
            <person name="Hong S."/>
            <person name="Mi L."/>
            <person name="Sun Q."/>
            <person name="Zhang L."/>
            <person name="Zhou B."/>
            <person name="Peng R."/>
            <person name="Zhang X."/>
            <person name="Liu F."/>
        </authorList>
    </citation>
    <scope>NUCLEOTIDE SEQUENCE [LARGE SCALE GENOMIC DNA]</scope>
    <source>
        <strain evidence="3">cv. PA1801</strain>
    </source>
</reference>
<dbReference type="Proteomes" id="UP000325315">
    <property type="component" value="Unassembled WGS sequence"/>
</dbReference>
<dbReference type="GO" id="GO:0015074">
    <property type="term" value="P:DNA integration"/>
    <property type="evidence" value="ECO:0007669"/>
    <property type="project" value="InterPro"/>
</dbReference>
<evidence type="ECO:0000259" key="1">
    <source>
        <dbReference type="PROSITE" id="PS50994"/>
    </source>
</evidence>
<gene>
    <name evidence="2" type="ORF">EPI10_031601</name>
</gene>
<dbReference type="InterPro" id="IPR001584">
    <property type="entry name" value="Integrase_cat-core"/>
</dbReference>
<organism evidence="2 3">
    <name type="scientific">Gossypium australe</name>
    <dbReference type="NCBI Taxonomy" id="47621"/>
    <lineage>
        <taxon>Eukaryota</taxon>
        <taxon>Viridiplantae</taxon>
        <taxon>Streptophyta</taxon>
        <taxon>Embryophyta</taxon>
        <taxon>Tracheophyta</taxon>
        <taxon>Spermatophyta</taxon>
        <taxon>Magnoliopsida</taxon>
        <taxon>eudicotyledons</taxon>
        <taxon>Gunneridae</taxon>
        <taxon>Pentapetalae</taxon>
        <taxon>rosids</taxon>
        <taxon>malvids</taxon>
        <taxon>Malvales</taxon>
        <taxon>Malvaceae</taxon>
        <taxon>Malvoideae</taxon>
        <taxon>Gossypium</taxon>
    </lineage>
</organism>
<name>A0A5B6X4H1_9ROSI</name>
<feature type="domain" description="Integrase catalytic" evidence="1">
    <location>
        <begin position="17"/>
        <end position="181"/>
    </location>
</feature>
<dbReference type="PROSITE" id="PS50994">
    <property type="entry name" value="INTEGRASE"/>
    <property type="match status" value="1"/>
</dbReference>
<dbReference type="Gene3D" id="3.30.420.10">
    <property type="entry name" value="Ribonuclease H-like superfamily/Ribonuclease H"/>
    <property type="match status" value="1"/>
</dbReference>
<dbReference type="PANTHER" id="PTHR45835:SF104">
    <property type="entry name" value="PROTEIN NYNRIN-LIKE"/>
    <property type="match status" value="1"/>
</dbReference>
<dbReference type="InterPro" id="IPR012337">
    <property type="entry name" value="RNaseH-like_sf"/>
</dbReference>
<dbReference type="Pfam" id="PF24626">
    <property type="entry name" value="SH3_Tf2-1"/>
    <property type="match status" value="1"/>
</dbReference>
<evidence type="ECO:0000313" key="3">
    <source>
        <dbReference type="Proteomes" id="UP000325315"/>
    </source>
</evidence>
<dbReference type="EMBL" id="SMMG02000001">
    <property type="protein sequence ID" value="KAA3487797.1"/>
    <property type="molecule type" value="Genomic_DNA"/>
</dbReference>
<dbReference type="InterPro" id="IPR036397">
    <property type="entry name" value="RNaseH_sf"/>
</dbReference>
<dbReference type="SUPFAM" id="SSF53098">
    <property type="entry name" value="Ribonuclease H-like"/>
    <property type="match status" value="1"/>
</dbReference>
<keyword evidence="2" id="KW-0808">Transferase</keyword>
<evidence type="ECO:0000313" key="2">
    <source>
        <dbReference type="EMBL" id="KAA3487797.1"/>
    </source>
</evidence>
<keyword evidence="2" id="KW-0695">RNA-directed DNA polymerase</keyword>
<protein>
    <submittedName>
        <fullName evidence="2">Reverse transcriptase</fullName>
    </submittedName>
</protein>
<keyword evidence="2" id="KW-0548">Nucleotidyltransferase</keyword>
<keyword evidence="3" id="KW-1185">Reference proteome</keyword>
<dbReference type="PANTHER" id="PTHR45835">
    <property type="entry name" value="YALI0A06105P"/>
    <property type="match status" value="1"/>
</dbReference>
<dbReference type="GO" id="GO:0003676">
    <property type="term" value="F:nucleic acid binding"/>
    <property type="evidence" value="ECO:0007669"/>
    <property type="project" value="InterPro"/>
</dbReference>
<comment type="caution">
    <text evidence="2">The sequence shown here is derived from an EMBL/GenBank/DDBJ whole genome shotgun (WGS) entry which is preliminary data.</text>
</comment>
<dbReference type="InterPro" id="IPR056924">
    <property type="entry name" value="SH3_Tf2-1"/>
</dbReference>
<dbReference type="AlphaFoldDB" id="A0A5B6X4H1"/>